<reference evidence="1 2" key="1">
    <citation type="submission" date="2019-08" db="EMBL/GenBank/DDBJ databases">
        <title>A chromosome-level genome assembly, high-density linkage maps, and genome scans reveal the genomic architecture of hybrid incompatibilities underlying speciation via character displacement in darters (Percidae: Etheostominae).</title>
        <authorList>
            <person name="Moran R.L."/>
            <person name="Catchen J.M."/>
            <person name="Fuller R.C."/>
        </authorList>
    </citation>
    <scope>NUCLEOTIDE SEQUENCE [LARGE SCALE GENOMIC DNA]</scope>
    <source>
        <strain evidence="1">EspeVRDwgs_2016</strain>
        <tissue evidence="1">Muscle</tissue>
    </source>
</reference>
<sequence length="67" mass="7725">MLRYKNGRPRSYSLKLGRCIKQKLWERLDRPTFTETVDEDGRVHVDVSYGVGVSPPLYDVDISGEPQ</sequence>
<accession>A0A5J5CQ09</accession>
<dbReference type="EMBL" id="VOFY01000019">
    <property type="protein sequence ID" value="KAA8582775.1"/>
    <property type="molecule type" value="Genomic_DNA"/>
</dbReference>
<comment type="caution">
    <text evidence="1">The sequence shown here is derived from an EMBL/GenBank/DDBJ whole genome shotgun (WGS) entry which is preliminary data.</text>
</comment>
<keyword evidence="2" id="KW-1185">Reference proteome</keyword>
<feature type="non-terminal residue" evidence="1">
    <location>
        <position position="67"/>
    </location>
</feature>
<organism evidence="1 2">
    <name type="scientific">Etheostoma spectabile</name>
    <name type="common">orangethroat darter</name>
    <dbReference type="NCBI Taxonomy" id="54343"/>
    <lineage>
        <taxon>Eukaryota</taxon>
        <taxon>Metazoa</taxon>
        <taxon>Chordata</taxon>
        <taxon>Craniata</taxon>
        <taxon>Vertebrata</taxon>
        <taxon>Euteleostomi</taxon>
        <taxon>Actinopterygii</taxon>
        <taxon>Neopterygii</taxon>
        <taxon>Teleostei</taxon>
        <taxon>Neoteleostei</taxon>
        <taxon>Acanthomorphata</taxon>
        <taxon>Eupercaria</taxon>
        <taxon>Perciformes</taxon>
        <taxon>Percoidei</taxon>
        <taxon>Percidae</taxon>
        <taxon>Etheostomatinae</taxon>
        <taxon>Etheostoma</taxon>
    </lineage>
</organism>
<gene>
    <name evidence="1" type="ORF">FQN60_006446</name>
</gene>
<proteinExistence type="predicted"/>
<dbReference type="AlphaFoldDB" id="A0A5J5CQ09"/>
<dbReference type="Proteomes" id="UP000327493">
    <property type="component" value="Chromosome 19"/>
</dbReference>
<protein>
    <submittedName>
        <fullName evidence="1">Uncharacterized protein</fullName>
    </submittedName>
</protein>
<name>A0A5J5CQ09_9PERO</name>
<evidence type="ECO:0000313" key="1">
    <source>
        <dbReference type="EMBL" id="KAA8582775.1"/>
    </source>
</evidence>
<evidence type="ECO:0000313" key="2">
    <source>
        <dbReference type="Proteomes" id="UP000327493"/>
    </source>
</evidence>